<dbReference type="Proteomes" id="UP000316882">
    <property type="component" value="Unassembled WGS sequence"/>
</dbReference>
<evidence type="ECO:0000256" key="2">
    <source>
        <dbReference type="ARBA" id="ARBA00008814"/>
    </source>
</evidence>
<dbReference type="GO" id="GO:0030288">
    <property type="term" value="C:outer membrane-bounded periplasmic space"/>
    <property type="evidence" value="ECO:0007669"/>
    <property type="project" value="TreeGrafter"/>
</dbReference>
<comment type="similarity">
    <text evidence="2">Belongs to the bacterial solute-binding protein 8 family.</text>
</comment>
<dbReference type="GeneID" id="87611617"/>
<evidence type="ECO:0000256" key="5">
    <source>
        <dbReference type="SAM" id="MobiDB-lite"/>
    </source>
</evidence>
<dbReference type="PROSITE" id="PS50983">
    <property type="entry name" value="FE_B12_PBP"/>
    <property type="match status" value="1"/>
</dbReference>
<evidence type="ECO:0000313" key="9">
    <source>
        <dbReference type="Proteomes" id="UP000316882"/>
    </source>
</evidence>
<dbReference type="PROSITE" id="PS51257">
    <property type="entry name" value="PROKAR_LIPOPROTEIN"/>
    <property type="match status" value="1"/>
</dbReference>
<dbReference type="InterPro" id="IPR051313">
    <property type="entry name" value="Bact_iron-sidero_bind"/>
</dbReference>
<dbReference type="Gene3D" id="3.40.50.1980">
    <property type="entry name" value="Nitrogenase molybdenum iron protein domain"/>
    <property type="match status" value="2"/>
</dbReference>
<evidence type="ECO:0000256" key="1">
    <source>
        <dbReference type="ARBA" id="ARBA00004196"/>
    </source>
</evidence>
<dbReference type="RefSeq" id="WP_122964611.1">
    <property type="nucleotide sequence ID" value="NZ_BJMH01000019.1"/>
</dbReference>
<accession>A0A4Y3PRU0</accession>
<feature type="chain" id="PRO_5022660424" evidence="6">
    <location>
        <begin position="26"/>
        <end position="328"/>
    </location>
</feature>
<dbReference type="SUPFAM" id="SSF53807">
    <property type="entry name" value="Helical backbone' metal receptor"/>
    <property type="match status" value="1"/>
</dbReference>
<dbReference type="PANTHER" id="PTHR30532:SF21">
    <property type="entry name" value="SIDEROPHORE-BINDING LIPOPROTEIN YFIY-RELATED"/>
    <property type="match status" value="1"/>
</dbReference>
<evidence type="ECO:0000256" key="6">
    <source>
        <dbReference type="SAM" id="SignalP"/>
    </source>
</evidence>
<dbReference type="EMBL" id="BJMH01000019">
    <property type="protein sequence ID" value="GEB34108.1"/>
    <property type="molecule type" value="Genomic_DNA"/>
</dbReference>
<dbReference type="Pfam" id="PF01497">
    <property type="entry name" value="Peripla_BP_2"/>
    <property type="match status" value="1"/>
</dbReference>
<sequence>MAKRKHGWIAGLLGLALLVGGCSQAADNSAGGQGGQAPADKPAAQTAETRTVKDAAGEVTIPANPQRIADVSGSTEELLALGIRPVLTANSQYESPMDLTPILQKELGKDVTVAGWFQNEVSVEAIAAANPDLILVGPAQEKIYEQLNKIAPTVRVPYGFNAFRERFDFVANTLGKKQQMDEWLKAYDDHAKQLHDQIVATTKEESFAVIEATQKGIRLYAKTGLADMIFSDLKLPKAAGIPEPDPWGGKETDLEGLSTLNPDHIVLLADSEHNVLEDTAIWNNMKAKKNGKVYRVTTKQSYNEAFFALGKKAMIEQVAADILQKNQK</sequence>
<gene>
    <name evidence="8" type="ORF">BPA01_36880</name>
</gene>
<dbReference type="PANTHER" id="PTHR30532">
    <property type="entry name" value="IRON III DICITRATE-BINDING PERIPLASMIC PROTEIN"/>
    <property type="match status" value="1"/>
</dbReference>
<keyword evidence="9" id="KW-1185">Reference proteome</keyword>
<feature type="region of interest" description="Disordered" evidence="5">
    <location>
        <begin position="27"/>
        <end position="56"/>
    </location>
</feature>
<protein>
    <submittedName>
        <fullName evidence="8">Ferrichrome ABC transporter substrate-binding protein</fullName>
    </submittedName>
</protein>
<evidence type="ECO:0000256" key="4">
    <source>
        <dbReference type="ARBA" id="ARBA00022729"/>
    </source>
</evidence>
<name>A0A4Y3PRU0_BREPA</name>
<reference evidence="8 9" key="1">
    <citation type="submission" date="2019-06" db="EMBL/GenBank/DDBJ databases">
        <title>Whole genome shotgun sequence of Brevibacillus parabrevis NBRC 12334.</title>
        <authorList>
            <person name="Hosoyama A."/>
            <person name="Uohara A."/>
            <person name="Ohji S."/>
            <person name="Ichikawa N."/>
        </authorList>
    </citation>
    <scope>NUCLEOTIDE SEQUENCE [LARGE SCALE GENOMIC DNA]</scope>
    <source>
        <strain evidence="8 9">NBRC 12334</strain>
    </source>
</reference>
<dbReference type="AlphaFoldDB" id="A0A4Y3PRU0"/>
<organism evidence="8 9">
    <name type="scientific">Brevibacillus parabrevis</name>
    <dbReference type="NCBI Taxonomy" id="54914"/>
    <lineage>
        <taxon>Bacteria</taxon>
        <taxon>Bacillati</taxon>
        <taxon>Bacillota</taxon>
        <taxon>Bacilli</taxon>
        <taxon>Bacillales</taxon>
        <taxon>Paenibacillaceae</taxon>
        <taxon>Brevibacillus</taxon>
    </lineage>
</organism>
<evidence type="ECO:0000256" key="3">
    <source>
        <dbReference type="ARBA" id="ARBA00022448"/>
    </source>
</evidence>
<dbReference type="STRING" id="54914.AV540_07810"/>
<dbReference type="InterPro" id="IPR002491">
    <property type="entry name" value="ABC_transptr_periplasmic_BD"/>
</dbReference>
<feature type="signal peptide" evidence="6">
    <location>
        <begin position="1"/>
        <end position="25"/>
    </location>
</feature>
<evidence type="ECO:0000259" key="7">
    <source>
        <dbReference type="PROSITE" id="PS50983"/>
    </source>
</evidence>
<evidence type="ECO:0000313" key="8">
    <source>
        <dbReference type="EMBL" id="GEB34108.1"/>
    </source>
</evidence>
<comment type="caution">
    <text evidence="8">The sequence shown here is derived from an EMBL/GenBank/DDBJ whole genome shotgun (WGS) entry which is preliminary data.</text>
</comment>
<dbReference type="GO" id="GO:1901678">
    <property type="term" value="P:iron coordination entity transport"/>
    <property type="evidence" value="ECO:0007669"/>
    <property type="project" value="UniProtKB-ARBA"/>
</dbReference>
<feature type="domain" description="Fe/B12 periplasmic-binding" evidence="7">
    <location>
        <begin position="66"/>
        <end position="326"/>
    </location>
</feature>
<comment type="subcellular location">
    <subcellularLocation>
        <location evidence="1">Cell envelope</location>
    </subcellularLocation>
</comment>
<proteinExistence type="inferred from homology"/>
<keyword evidence="3" id="KW-0813">Transport</keyword>
<keyword evidence="4 6" id="KW-0732">Signal</keyword>